<dbReference type="Pfam" id="PF00378">
    <property type="entry name" value="ECH_1"/>
    <property type="match status" value="1"/>
</dbReference>
<dbReference type="InterPro" id="IPR001753">
    <property type="entry name" value="Enoyl-CoA_hydra/iso"/>
</dbReference>
<dbReference type="EMBL" id="BMNT01000014">
    <property type="protein sequence ID" value="GGK85091.1"/>
    <property type="molecule type" value="Genomic_DNA"/>
</dbReference>
<dbReference type="GO" id="GO:0016853">
    <property type="term" value="F:isomerase activity"/>
    <property type="evidence" value="ECO:0007669"/>
    <property type="project" value="UniProtKB-KW"/>
</dbReference>
<dbReference type="InterPro" id="IPR045002">
    <property type="entry name" value="Ech1-like"/>
</dbReference>
<keyword evidence="3" id="KW-0276">Fatty acid metabolism</keyword>
<proteinExistence type="inferred from homology"/>
<evidence type="ECO:0000256" key="3">
    <source>
        <dbReference type="ARBA" id="ARBA00022832"/>
    </source>
</evidence>
<evidence type="ECO:0000256" key="7">
    <source>
        <dbReference type="SAM" id="MobiDB-lite"/>
    </source>
</evidence>
<protein>
    <submittedName>
        <fullName evidence="8">Enoyl-CoA hydratase</fullName>
    </submittedName>
</protein>
<dbReference type="PANTHER" id="PTHR43149:SF1">
    <property type="entry name" value="DELTA(3,5)-DELTA(2,4)-DIENOYL-COA ISOMERASE, MITOCHONDRIAL"/>
    <property type="match status" value="1"/>
</dbReference>
<keyword evidence="5" id="KW-0413">Isomerase</keyword>
<gene>
    <name evidence="8" type="ORF">GCM10007964_29490</name>
</gene>
<dbReference type="Gene3D" id="3.90.226.10">
    <property type="entry name" value="2-enoyl-CoA Hydratase, Chain A, domain 1"/>
    <property type="match status" value="1"/>
</dbReference>
<dbReference type="SUPFAM" id="SSF52096">
    <property type="entry name" value="ClpP/crotonase"/>
    <property type="match status" value="1"/>
</dbReference>
<keyword evidence="9" id="KW-1185">Reference proteome</keyword>
<comment type="similarity">
    <text evidence="2 6">Belongs to the enoyl-CoA hydratase/isomerase family.</text>
</comment>
<evidence type="ECO:0000256" key="2">
    <source>
        <dbReference type="ARBA" id="ARBA00005254"/>
    </source>
</evidence>
<dbReference type="InterPro" id="IPR018376">
    <property type="entry name" value="Enoyl-CoA_hyd/isom_CS"/>
</dbReference>
<dbReference type="Gene3D" id="1.10.12.10">
    <property type="entry name" value="Lyase 2-enoyl-coa Hydratase, Chain A, domain 2"/>
    <property type="match status" value="1"/>
</dbReference>
<comment type="pathway">
    <text evidence="1">Lipid metabolism; fatty acid beta-oxidation.</text>
</comment>
<dbReference type="CDD" id="cd06558">
    <property type="entry name" value="crotonase-like"/>
    <property type="match status" value="1"/>
</dbReference>
<evidence type="ECO:0000313" key="8">
    <source>
        <dbReference type="EMBL" id="GGK85091.1"/>
    </source>
</evidence>
<evidence type="ECO:0000256" key="1">
    <source>
        <dbReference type="ARBA" id="ARBA00005005"/>
    </source>
</evidence>
<dbReference type="AlphaFoldDB" id="A0A917R2W4"/>
<accession>A0A917R2W4</accession>
<evidence type="ECO:0000256" key="4">
    <source>
        <dbReference type="ARBA" id="ARBA00023098"/>
    </source>
</evidence>
<dbReference type="InterPro" id="IPR014748">
    <property type="entry name" value="Enoyl-CoA_hydra_C"/>
</dbReference>
<feature type="region of interest" description="Disordered" evidence="7">
    <location>
        <begin position="1"/>
        <end position="42"/>
    </location>
</feature>
<dbReference type="InterPro" id="IPR029045">
    <property type="entry name" value="ClpP/crotonase-like_dom_sf"/>
</dbReference>
<evidence type="ECO:0000313" key="9">
    <source>
        <dbReference type="Proteomes" id="UP000645217"/>
    </source>
</evidence>
<reference evidence="8" key="1">
    <citation type="journal article" date="2014" name="Int. J. Syst. Evol. Microbiol.">
        <title>Complete genome sequence of Corynebacterium casei LMG S-19264T (=DSM 44701T), isolated from a smear-ripened cheese.</title>
        <authorList>
            <consortium name="US DOE Joint Genome Institute (JGI-PGF)"/>
            <person name="Walter F."/>
            <person name="Albersmeier A."/>
            <person name="Kalinowski J."/>
            <person name="Ruckert C."/>
        </authorList>
    </citation>
    <scope>NUCLEOTIDE SEQUENCE</scope>
    <source>
        <strain evidence="8">JCM 13064</strain>
    </source>
</reference>
<dbReference type="PROSITE" id="PS00166">
    <property type="entry name" value="ENOYL_COA_HYDRATASE"/>
    <property type="match status" value="1"/>
</dbReference>
<organism evidence="8 9">
    <name type="scientific">Sphaerisporangium melleum</name>
    <dbReference type="NCBI Taxonomy" id="321316"/>
    <lineage>
        <taxon>Bacteria</taxon>
        <taxon>Bacillati</taxon>
        <taxon>Actinomycetota</taxon>
        <taxon>Actinomycetes</taxon>
        <taxon>Streptosporangiales</taxon>
        <taxon>Streptosporangiaceae</taxon>
        <taxon>Sphaerisporangium</taxon>
    </lineage>
</organism>
<comment type="caution">
    <text evidence="8">The sequence shown here is derived from an EMBL/GenBank/DDBJ whole genome shotgun (WGS) entry which is preliminary data.</text>
</comment>
<keyword evidence="4" id="KW-0443">Lipid metabolism</keyword>
<sequence>MAVAETGGNAAEVSVSDEAGPGTQRASSRAGGVRGVPGAGAPESERFAEIGLRFEVDGEIATITLDRPERRNAQTFATWSALAEIGRTLPEQVRVVVVRGEGPSFSAGIDLRMFTPEGVPGQGSFAAEAVLDDETFERHVKEFQQGFLWLRDPGIVSVAAVQGHAIGAGFQLALACDLRILAEDAKLCMKEPALGLVPDLTGTKPLVDLVGLSRAVEICLTARVVDAGEAARIGLAERVVPAGELRAATRELATALLATDRAAAAATKRLLQQAAHHTIEEQAAAERAAQAVRVRALFRGAVDGG</sequence>
<dbReference type="PANTHER" id="PTHR43149">
    <property type="entry name" value="ENOYL-COA HYDRATASE"/>
    <property type="match status" value="1"/>
</dbReference>
<name>A0A917R2W4_9ACTN</name>
<reference evidence="8" key="2">
    <citation type="submission" date="2020-09" db="EMBL/GenBank/DDBJ databases">
        <authorList>
            <person name="Sun Q."/>
            <person name="Ohkuma M."/>
        </authorList>
    </citation>
    <scope>NUCLEOTIDE SEQUENCE</scope>
    <source>
        <strain evidence="8">JCM 13064</strain>
    </source>
</reference>
<dbReference type="Proteomes" id="UP000645217">
    <property type="component" value="Unassembled WGS sequence"/>
</dbReference>
<dbReference type="GO" id="GO:0006631">
    <property type="term" value="P:fatty acid metabolic process"/>
    <property type="evidence" value="ECO:0007669"/>
    <property type="project" value="UniProtKB-KW"/>
</dbReference>
<evidence type="ECO:0000256" key="5">
    <source>
        <dbReference type="ARBA" id="ARBA00023235"/>
    </source>
</evidence>
<evidence type="ECO:0000256" key="6">
    <source>
        <dbReference type="RuleBase" id="RU003707"/>
    </source>
</evidence>